<dbReference type="AlphaFoldDB" id="A0A8X6SIG0"/>
<sequence length="528" mass="59695">MPRLQKVFKKRKGKYYPRKNTINSKVSTTDCKLNTQAEHAHDSKQSCAKEKKIPDLNESFSSFGDSVGKSGLAITFVLKCFACPYRVEFSSSDFHEGTQIATINTRFVYAMRSIGKGAEAGRMFCGVMNLPQPPTRFSYGKRILNAAKLVYEDSIQNDAKEAICENEGNKNIAVAVDGTWQKRGYTSLNGVVTVTSIDTGKVIDVDILSKYCACKNLPFHEKDCKRNYVGSSGAMEIQGASKIFQRSLSLHNARYITYLGDGDCKAFDAVKKKSIYGNEYPIEKLECIGHSYYGSAIRRNHSSVQNMRQAIWAIFLHKLSTDEYPQHGFCPIGEDSWCGFKKAEASANPQVYVETPLHPEKLTVWCALWAGGIIGPYFFKNDEGHNVTVNGDRYRAMITNFFIPELNNHDVQELWFQQDGATCHTARVTIDLLKDTFGDRLISRFGPVNWPPRSCDLTPLDYFLWGYVKSLVYADKPQTLDHLEDNIRRVIADIRPQMLEKVIENWTSSLDYIRASRGSPMPEIILKM</sequence>
<protein>
    <recommendedName>
        <fullName evidence="1">Mutator-like transposase domain-containing protein</fullName>
    </recommendedName>
</protein>
<dbReference type="EMBL" id="BMAU01021329">
    <property type="protein sequence ID" value="GFY14417.1"/>
    <property type="molecule type" value="Genomic_DNA"/>
</dbReference>
<dbReference type="InterPro" id="IPR036397">
    <property type="entry name" value="RNaseH_sf"/>
</dbReference>
<evidence type="ECO:0000259" key="1">
    <source>
        <dbReference type="Pfam" id="PF20700"/>
    </source>
</evidence>
<dbReference type="Proteomes" id="UP000887159">
    <property type="component" value="Unassembled WGS sequence"/>
</dbReference>
<name>A0A8X6SIG0_TRICX</name>
<evidence type="ECO:0000313" key="2">
    <source>
        <dbReference type="EMBL" id="GFY14417.1"/>
    </source>
</evidence>
<gene>
    <name evidence="2" type="primary">AVEN_266891_1</name>
    <name evidence="2" type="ORF">TNCV_1314711</name>
</gene>
<dbReference type="InterPro" id="IPR049012">
    <property type="entry name" value="Mutator_transp_dom"/>
</dbReference>
<dbReference type="Pfam" id="PF20700">
    <property type="entry name" value="Mutator"/>
    <property type="match status" value="1"/>
</dbReference>
<dbReference type="Gene3D" id="3.30.420.10">
    <property type="entry name" value="Ribonuclease H-like superfamily/Ribonuclease H"/>
    <property type="match status" value="1"/>
</dbReference>
<proteinExistence type="predicted"/>
<accession>A0A8X6SIG0</accession>
<comment type="caution">
    <text evidence="2">The sequence shown here is derived from an EMBL/GenBank/DDBJ whole genome shotgun (WGS) entry which is preliminary data.</text>
</comment>
<reference evidence="2" key="1">
    <citation type="submission" date="2020-08" db="EMBL/GenBank/DDBJ databases">
        <title>Multicomponent nature underlies the extraordinary mechanical properties of spider dragline silk.</title>
        <authorList>
            <person name="Kono N."/>
            <person name="Nakamura H."/>
            <person name="Mori M."/>
            <person name="Yoshida Y."/>
            <person name="Ohtoshi R."/>
            <person name="Malay A.D."/>
            <person name="Moran D.A.P."/>
            <person name="Tomita M."/>
            <person name="Numata K."/>
            <person name="Arakawa K."/>
        </authorList>
    </citation>
    <scope>NUCLEOTIDE SEQUENCE</scope>
</reference>
<dbReference type="PANTHER" id="PTHR47326">
    <property type="entry name" value="TRANSPOSABLE ELEMENT TC3 TRANSPOSASE-LIKE PROTEIN"/>
    <property type="match status" value="1"/>
</dbReference>
<dbReference type="PANTHER" id="PTHR47326:SF1">
    <property type="entry name" value="HTH PSQ-TYPE DOMAIN-CONTAINING PROTEIN"/>
    <property type="match status" value="1"/>
</dbReference>
<organism evidence="2 3">
    <name type="scientific">Trichonephila clavipes</name>
    <name type="common">Golden silk orbweaver</name>
    <name type="synonym">Nephila clavipes</name>
    <dbReference type="NCBI Taxonomy" id="2585209"/>
    <lineage>
        <taxon>Eukaryota</taxon>
        <taxon>Metazoa</taxon>
        <taxon>Ecdysozoa</taxon>
        <taxon>Arthropoda</taxon>
        <taxon>Chelicerata</taxon>
        <taxon>Arachnida</taxon>
        <taxon>Araneae</taxon>
        <taxon>Araneomorphae</taxon>
        <taxon>Entelegynae</taxon>
        <taxon>Araneoidea</taxon>
        <taxon>Nephilidae</taxon>
        <taxon>Trichonephila</taxon>
    </lineage>
</organism>
<dbReference type="GO" id="GO:0003676">
    <property type="term" value="F:nucleic acid binding"/>
    <property type="evidence" value="ECO:0007669"/>
    <property type="project" value="InterPro"/>
</dbReference>
<feature type="domain" description="Mutator-like transposase" evidence="1">
    <location>
        <begin position="38"/>
        <end position="290"/>
    </location>
</feature>
<keyword evidence="3" id="KW-1185">Reference proteome</keyword>
<evidence type="ECO:0000313" key="3">
    <source>
        <dbReference type="Proteomes" id="UP000887159"/>
    </source>
</evidence>